<dbReference type="Pfam" id="PF03235">
    <property type="entry name" value="GmrSD_N"/>
    <property type="match status" value="2"/>
</dbReference>
<sequence>MAANLFLKDEEIKEIFRTHLKIESKVMSIETLFGNERRTRNTVYDPYYQRNYVWDKDKASYFIESILLGTEIPPLVFFNTGKNIEVIDGRQRFETIKRFKENKFHLTKKGLSIFSELKKKSFDDFDLELENVFWDTNLRIIEFSVINEPKLDERKEDQIKKEIFRRYNSGITPLKNAEIEKAIYINNDTTKYFKKQFRENELDYINFLDLFFLERDMELKNKSITLEKAMQKVRLFLVLHNLPINYYSTLKGRKEVIQRLFENLSNNTSDVENLFINFNKKVVLLKDLKKRLEQNHIPHNKLVFECLFWALTILEKENIDINLIVSEKFSNLLLEFIKENILIYKTENSHFYKEMKERYAGTASFFEKVLDLNLDIYIKNNIKSKQIIKSVLNNSTDTNTIIEEFESLRLNRPDASTTTIDDICRQMNRRRFLVRPSYQRGETINQMKSSALIESILLGIKLPPIFIFKRQDGVLEVVDGQQRLLSILGFIGEDFIDEKGNRVKSEKNNFKLSKLRILDDLNGAAYNELPDELKDRILDFNLSLVTIDARINPQFDPIDLFIRLNNKPYPIRENTFEMWNSYIDSDIIRTIRTITNKYSSWFFSRLKNTRMENEELITALAYFYYKEDNPDITFLDIYQRNNKINFRVKSKVDITKVLN</sequence>
<feature type="domain" description="GmrSD restriction endonucleases N-terminal" evidence="1">
    <location>
        <begin position="427"/>
        <end position="567"/>
    </location>
</feature>
<protein>
    <recommendedName>
        <fullName evidence="1">GmrSD restriction endonucleases N-terminal domain-containing protein</fullName>
    </recommendedName>
</protein>
<accession>A0ABX3I2M2</accession>
<dbReference type="PANTHER" id="PTHR39639:SF1">
    <property type="entry name" value="DUF262 DOMAIN-CONTAINING PROTEIN"/>
    <property type="match status" value="1"/>
</dbReference>
<dbReference type="Proteomes" id="UP000187046">
    <property type="component" value="Unassembled WGS sequence"/>
</dbReference>
<dbReference type="PANTHER" id="PTHR39639">
    <property type="entry name" value="CHROMOSOME 16, WHOLE GENOME SHOTGUN SEQUENCE"/>
    <property type="match status" value="1"/>
</dbReference>
<reference evidence="2 3" key="1">
    <citation type="submission" date="2016-12" db="EMBL/GenBank/DDBJ databases">
        <title>Bacillus phylogenomics.</title>
        <authorList>
            <person name="Dunlap C."/>
        </authorList>
    </citation>
    <scope>NUCLEOTIDE SEQUENCE [LARGE SCALE GENOMIC DNA]</scope>
    <source>
        <strain evidence="2 3">NRRL B-41327</strain>
    </source>
</reference>
<evidence type="ECO:0000313" key="2">
    <source>
        <dbReference type="EMBL" id="OMI27045.1"/>
    </source>
</evidence>
<dbReference type="EMBL" id="MRBL01000014">
    <property type="protein sequence ID" value="OMI27045.1"/>
    <property type="molecule type" value="Genomic_DNA"/>
</dbReference>
<name>A0ABX3I2M2_9BACI</name>
<evidence type="ECO:0000259" key="1">
    <source>
        <dbReference type="Pfam" id="PF03235"/>
    </source>
</evidence>
<evidence type="ECO:0000313" key="3">
    <source>
        <dbReference type="Proteomes" id="UP000187046"/>
    </source>
</evidence>
<organism evidence="2 3">
    <name type="scientific">Bacillus haynesii</name>
    <dbReference type="NCBI Taxonomy" id="1925021"/>
    <lineage>
        <taxon>Bacteria</taxon>
        <taxon>Bacillati</taxon>
        <taxon>Bacillota</taxon>
        <taxon>Bacilli</taxon>
        <taxon>Bacillales</taxon>
        <taxon>Bacillaceae</taxon>
        <taxon>Bacillus</taxon>
    </lineage>
</organism>
<keyword evidence="3" id="KW-1185">Reference proteome</keyword>
<gene>
    <name evidence="2" type="ORF">BTA31_12830</name>
</gene>
<comment type="caution">
    <text evidence="2">The sequence shown here is derived from an EMBL/GenBank/DDBJ whole genome shotgun (WGS) entry which is preliminary data.</text>
</comment>
<feature type="non-terminal residue" evidence="2">
    <location>
        <position position="659"/>
    </location>
</feature>
<dbReference type="InterPro" id="IPR004919">
    <property type="entry name" value="GmrSD_N"/>
</dbReference>
<proteinExistence type="predicted"/>
<feature type="domain" description="GmrSD restriction endonucleases N-terminal" evidence="1">
    <location>
        <begin position="29"/>
        <end position="184"/>
    </location>
</feature>
<dbReference type="RefSeq" id="WP_076792158.1">
    <property type="nucleotide sequence ID" value="NZ_MRBL01000014.1"/>
</dbReference>